<name>A0A915EF32_9BILA</name>
<protein>
    <submittedName>
        <fullName evidence="2">Uncharacterized protein</fullName>
    </submittedName>
</protein>
<evidence type="ECO:0000313" key="2">
    <source>
        <dbReference type="WBParaSite" id="jg568"/>
    </source>
</evidence>
<reference evidence="2" key="1">
    <citation type="submission" date="2022-11" db="UniProtKB">
        <authorList>
            <consortium name="WormBaseParasite"/>
        </authorList>
    </citation>
    <scope>IDENTIFICATION</scope>
</reference>
<dbReference type="AlphaFoldDB" id="A0A915EF32"/>
<organism evidence="1 2">
    <name type="scientific">Ditylenchus dipsaci</name>
    <dbReference type="NCBI Taxonomy" id="166011"/>
    <lineage>
        <taxon>Eukaryota</taxon>
        <taxon>Metazoa</taxon>
        <taxon>Ecdysozoa</taxon>
        <taxon>Nematoda</taxon>
        <taxon>Chromadorea</taxon>
        <taxon>Rhabditida</taxon>
        <taxon>Tylenchina</taxon>
        <taxon>Tylenchomorpha</taxon>
        <taxon>Sphaerularioidea</taxon>
        <taxon>Anguinidae</taxon>
        <taxon>Anguininae</taxon>
        <taxon>Ditylenchus</taxon>
    </lineage>
</organism>
<proteinExistence type="predicted"/>
<dbReference type="WBParaSite" id="jg568">
    <property type="protein sequence ID" value="jg568"/>
    <property type="gene ID" value="jg568"/>
</dbReference>
<dbReference type="Proteomes" id="UP000887574">
    <property type="component" value="Unplaced"/>
</dbReference>
<sequence>MDHWLLSVRHNHGYVQVCLWRHKLAFWCLMPFKWIYNVVWICFRAAFHACCSHPIAAEETMEMPSALQRTRMKKQKPFEASPTLYEQYTFLKSFFSFWFKLNLFGERRRGISLTA</sequence>
<evidence type="ECO:0000313" key="1">
    <source>
        <dbReference type="Proteomes" id="UP000887574"/>
    </source>
</evidence>
<keyword evidence="1" id="KW-1185">Reference proteome</keyword>
<accession>A0A915EF32</accession>